<name>A0A7K1GPW6_9FLAO</name>
<evidence type="ECO:0000313" key="1">
    <source>
        <dbReference type="EMBL" id="MTH30818.1"/>
    </source>
</evidence>
<proteinExistence type="predicted"/>
<dbReference type="AlphaFoldDB" id="A0A7K1GPW6"/>
<dbReference type="RefSeq" id="WP_155036790.1">
    <property type="nucleotide sequence ID" value="NZ_JBHTIG010000006.1"/>
</dbReference>
<keyword evidence="2" id="KW-1185">Reference proteome</keyword>
<reference evidence="1 2" key="1">
    <citation type="journal article" date="2006" name="Int. J. Syst. Evol. Microbiol.">
        <title>Myroides pelagicus sp. nov., isolated from seawater in Thailand.</title>
        <authorList>
            <person name="Yoon J."/>
            <person name="Maneerat S."/>
            <person name="Kawai F."/>
            <person name="Yokota A."/>
        </authorList>
    </citation>
    <scope>NUCLEOTIDE SEQUENCE [LARGE SCALE GENOMIC DNA]</scope>
    <source>
        <strain evidence="1 2">SM1T</strain>
    </source>
</reference>
<comment type="caution">
    <text evidence="1">The sequence shown here is derived from an EMBL/GenBank/DDBJ whole genome shotgun (WGS) entry which is preliminary data.</text>
</comment>
<gene>
    <name evidence="1" type="ORF">GJV77_13080</name>
</gene>
<dbReference type="OrthoDB" id="2843140at2"/>
<dbReference type="EMBL" id="WMJY01000042">
    <property type="protein sequence ID" value="MTH30818.1"/>
    <property type="molecule type" value="Genomic_DNA"/>
</dbReference>
<protein>
    <submittedName>
        <fullName evidence="1">Uncharacterized protein</fullName>
    </submittedName>
</protein>
<evidence type="ECO:0000313" key="2">
    <source>
        <dbReference type="Proteomes" id="UP000488936"/>
    </source>
</evidence>
<accession>A0A7K1GPW6</accession>
<sequence length="268" mass="31003">MSFLYKNELIQNTFLAKKTMLSSYNIKTSKPFIENTISQNQIKQALDFAYSMVYADGHHRAYRSGGSITRKKGEQFCNTFQGKLAEIVLYDFLRINHSDIKVSEPDFSIMGKGLWDDTDLKINDKFNISIKSMAFFSNLLLLETKDWDQQGAYIPNLSTGNNALYDYFIIVRLKEDIKQLFKHEKLLYSNENLDKNKIEKIILSKNWYFDVPGCASLKTIIHLIENKNILVKGAILNNRTPMDAENYFCEVSKLHPLEKMIAQIKKAP</sequence>
<organism evidence="1 2">
    <name type="scientific">Myroides pelagicus</name>
    <dbReference type="NCBI Taxonomy" id="270914"/>
    <lineage>
        <taxon>Bacteria</taxon>
        <taxon>Pseudomonadati</taxon>
        <taxon>Bacteroidota</taxon>
        <taxon>Flavobacteriia</taxon>
        <taxon>Flavobacteriales</taxon>
        <taxon>Flavobacteriaceae</taxon>
        <taxon>Myroides</taxon>
    </lineage>
</organism>
<dbReference type="Proteomes" id="UP000488936">
    <property type="component" value="Unassembled WGS sequence"/>
</dbReference>